<feature type="compositionally biased region" description="Low complexity" evidence="1">
    <location>
        <begin position="128"/>
        <end position="137"/>
    </location>
</feature>
<proteinExistence type="predicted"/>
<accession>A0A381Z227</accession>
<feature type="compositionally biased region" description="Polar residues" evidence="1">
    <location>
        <begin position="153"/>
        <end position="162"/>
    </location>
</feature>
<feature type="compositionally biased region" description="Basic and acidic residues" evidence="1">
    <location>
        <begin position="50"/>
        <end position="74"/>
    </location>
</feature>
<dbReference type="EMBL" id="UINC01019639">
    <property type="protein sequence ID" value="SVA83250.1"/>
    <property type="molecule type" value="Genomic_DNA"/>
</dbReference>
<protein>
    <submittedName>
        <fullName evidence="2">Uncharacterized protein</fullName>
    </submittedName>
</protein>
<dbReference type="AlphaFoldDB" id="A0A381Z227"/>
<organism evidence="2">
    <name type="scientific">marine metagenome</name>
    <dbReference type="NCBI Taxonomy" id="408172"/>
    <lineage>
        <taxon>unclassified sequences</taxon>
        <taxon>metagenomes</taxon>
        <taxon>ecological metagenomes</taxon>
    </lineage>
</organism>
<feature type="compositionally biased region" description="Basic residues" evidence="1">
    <location>
        <begin position="171"/>
        <end position="190"/>
    </location>
</feature>
<gene>
    <name evidence="2" type="ORF">METZ01_LOCUS136104</name>
</gene>
<name>A0A381Z227_9ZZZZ</name>
<reference evidence="2" key="1">
    <citation type="submission" date="2018-05" db="EMBL/GenBank/DDBJ databases">
        <authorList>
            <person name="Lanie J.A."/>
            <person name="Ng W.-L."/>
            <person name="Kazmierczak K.M."/>
            <person name="Andrzejewski T.M."/>
            <person name="Davidsen T.M."/>
            <person name="Wayne K.J."/>
            <person name="Tettelin H."/>
            <person name="Glass J.I."/>
            <person name="Rusch D."/>
            <person name="Podicherti R."/>
            <person name="Tsui H.-C.T."/>
            <person name="Winkler M.E."/>
        </authorList>
    </citation>
    <scope>NUCLEOTIDE SEQUENCE</scope>
</reference>
<feature type="compositionally biased region" description="Acidic residues" evidence="1">
    <location>
        <begin position="139"/>
        <end position="150"/>
    </location>
</feature>
<sequence length="190" mass="20980">MANRKSMRGVEVDLAKLMARQEKNITVGNTNSNARGDQLGRGGRIVKSADELAREHYNRNDPKAVVHGGIKVDEEIPNVKVQEVEKPKDDWVEPTPTPTPAAVPVPKPAEATPEPPKPTPPPKPAPKPVEQAPKPAVSQEEDPWVEDEDGNFVRQSELNQQEQNERVSKPTTKKQSPKKQSPKSQSKKKS</sequence>
<feature type="region of interest" description="Disordered" evidence="1">
    <location>
        <begin position="50"/>
        <end position="190"/>
    </location>
</feature>
<evidence type="ECO:0000313" key="2">
    <source>
        <dbReference type="EMBL" id="SVA83250.1"/>
    </source>
</evidence>
<feature type="compositionally biased region" description="Basic and acidic residues" evidence="1">
    <location>
        <begin position="82"/>
        <end position="91"/>
    </location>
</feature>
<evidence type="ECO:0000256" key="1">
    <source>
        <dbReference type="SAM" id="MobiDB-lite"/>
    </source>
</evidence>
<feature type="compositionally biased region" description="Pro residues" evidence="1">
    <location>
        <begin position="95"/>
        <end position="127"/>
    </location>
</feature>